<dbReference type="CDD" id="cd19499">
    <property type="entry name" value="RecA-like_ClpB_Hsp104-like"/>
    <property type="match status" value="1"/>
</dbReference>
<dbReference type="InParanoid" id="A0A6C2YGW9"/>
<keyword evidence="8" id="KW-1185">Reference proteome</keyword>
<keyword evidence="1" id="KW-0547">Nucleotide-binding</keyword>
<evidence type="ECO:0008006" key="9">
    <source>
        <dbReference type="Google" id="ProtNLM"/>
    </source>
</evidence>
<dbReference type="InterPro" id="IPR019489">
    <property type="entry name" value="Clp_ATPase_C"/>
</dbReference>
<protein>
    <recommendedName>
        <fullName evidence="9">AAA+ ATPase domain-containing protein</fullName>
    </recommendedName>
</protein>
<dbReference type="SMART" id="SM00382">
    <property type="entry name" value="AAA"/>
    <property type="match status" value="2"/>
</dbReference>
<dbReference type="SMART" id="SM01086">
    <property type="entry name" value="ClpB_D2-small"/>
    <property type="match status" value="1"/>
</dbReference>
<evidence type="ECO:0000256" key="2">
    <source>
        <dbReference type="ARBA" id="ARBA00022840"/>
    </source>
</evidence>
<dbReference type="InterPro" id="IPR003959">
    <property type="entry name" value="ATPase_AAA_core"/>
</dbReference>
<sequence>MNLLLPIYISSHRDGTQKRYRVRPVFQSDPEAWHERMDQAVLHFQKRVETVLRYEAENDRNDPLAAWSFRPELVWTRANVELDLRSQIHRFRLPFVRFTHWGKAIAVCPEFPDVWFDCPSDDQLVPRANRVLTQWLRRQQQEAREADARQQTFHGLRIESYQPPASFQGNELLVEVRLPNPKRNAKSLGMLLGGGESMSGREELARVGESLDRLDPERRMRAYEREAEVEQLLAWMNQPKPMPLMLVGPRLVGKTALIHELIARRNAGQDSLRSRGQQFWHVSPGRLISGMSFVGQWEQRLLVILKHMRRSGHVLVLDDLVGLFRAGQSASSILHVAQVLKPFLERREIRLLAEITPEALRVLQELDRGFADLFDRLPVHEPNQATARRMVYAAMSALEGQFQCRFPWQAMPTAFSMHQFLDRSSALPGGVVRILERAAIQFRGMQQRMLGQSTQSRIPIEQPSFPSRMIVSGIRRLCFQQYQISNVYDDRTTIRKDDLRERMVQSVIGQPEAVDALMDLLWLIRARLNDPKRPAASVLMMGPTGVGKTECARALATLLFGDPRRMIRFDLNEFGEPGSAARLIGTFHHPEGLLTAAVRSQPFSIILFDEIEKADQEVVDLLLQVLGEGRLTDALGRTADFTNTLILMTSNLGVTEAESSFGFGTSGNADRRAVYLRAAQRAFRPEFFNRIDRIVPFNRLTREHIRLIADRQVKQLLEREGLRQRRVVLQILPAAIERIVEIGFEPTLGARALKRSLEQNLVTPLAIQMAEVTLDAIWQIDVLPNRPTTSGHTPDPRPGIRLGIPPGIRVVGRILPTVPTVPTVPAVSSVPPGETESESDPAIVALPQLRQRIQAMQKQIDHWQRQHGIEVGRVENLRSLSPHQEHTLQLKERLLLIRDAMRELEPRSSFDSEDGASISISPSAVTRSFRRGHPRENRFGNMTPPMRELLSREDLTLLFRELAVDVPPTAQLPILALDRQLRVLEIMADLPIDDSQLASEVVLLVRISSIIPEQLLNGISFFDVLTQIFHAFSLGVQIEHAAETDSLNRLTAIRLLGLHAQRIADLLEGTLLMAPEGNSFLPISFVRPPESVVAPNQSLAEIIVAAQRADSEWVTNLESGRASDSVEVFPLGPVWGILLSNRSWFDFSSGGSHRGFSLESLTLSWLNRLDARRRDAQSAPESGE</sequence>
<accession>A0A6C2YGW9</accession>
<dbReference type="PRINTS" id="PR00300">
    <property type="entry name" value="CLPPROTEASEA"/>
</dbReference>
<organism evidence="7">
    <name type="scientific">Tuwongella immobilis</name>
    <dbReference type="NCBI Taxonomy" id="692036"/>
    <lineage>
        <taxon>Bacteria</taxon>
        <taxon>Pseudomonadati</taxon>
        <taxon>Planctomycetota</taxon>
        <taxon>Planctomycetia</taxon>
        <taxon>Gemmatales</taxon>
        <taxon>Gemmataceae</taxon>
        <taxon>Tuwongella</taxon>
    </lineage>
</organism>
<evidence type="ECO:0000256" key="1">
    <source>
        <dbReference type="ARBA" id="ARBA00022741"/>
    </source>
</evidence>
<dbReference type="InterPro" id="IPR003593">
    <property type="entry name" value="AAA+_ATPase"/>
</dbReference>
<dbReference type="GO" id="GO:0005524">
    <property type="term" value="F:ATP binding"/>
    <property type="evidence" value="ECO:0007669"/>
    <property type="project" value="UniProtKB-KW"/>
</dbReference>
<name>A0A6C2YGW9_9BACT</name>
<evidence type="ECO:0000313" key="7">
    <source>
        <dbReference type="EMBL" id="VIP00604.1"/>
    </source>
</evidence>
<feature type="domain" description="Clp ATPase C-terminal" evidence="6">
    <location>
        <begin position="700"/>
        <end position="789"/>
    </location>
</feature>
<dbReference type="InterPro" id="IPR027417">
    <property type="entry name" value="P-loop_NTPase"/>
</dbReference>
<dbReference type="GO" id="GO:0034605">
    <property type="term" value="P:cellular response to heat"/>
    <property type="evidence" value="ECO:0007669"/>
    <property type="project" value="TreeGrafter"/>
</dbReference>
<dbReference type="RefSeq" id="WP_162655809.1">
    <property type="nucleotide sequence ID" value="NZ_LR593887.1"/>
</dbReference>
<dbReference type="PANTHER" id="PTHR11638:SF18">
    <property type="entry name" value="HEAT SHOCK PROTEIN 104"/>
    <property type="match status" value="1"/>
</dbReference>
<dbReference type="GO" id="GO:0005737">
    <property type="term" value="C:cytoplasm"/>
    <property type="evidence" value="ECO:0007669"/>
    <property type="project" value="TreeGrafter"/>
</dbReference>
<dbReference type="Gene3D" id="1.10.8.60">
    <property type="match status" value="1"/>
</dbReference>
<dbReference type="InterPro" id="IPR001270">
    <property type="entry name" value="ClpA/B"/>
</dbReference>
<dbReference type="Pfam" id="PF07724">
    <property type="entry name" value="AAA_2"/>
    <property type="match status" value="1"/>
</dbReference>
<dbReference type="AlphaFoldDB" id="A0A6C2YGW9"/>
<dbReference type="SUPFAM" id="SSF52540">
    <property type="entry name" value="P-loop containing nucleoside triphosphate hydrolases"/>
    <property type="match status" value="2"/>
</dbReference>
<evidence type="ECO:0000256" key="3">
    <source>
        <dbReference type="ARBA" id="ARBA00023186"/>
    </source>
</evidence>
<gene>
    <name evidence="7" type="ORF">GMBLW1_33560</name>
</gene>
<reference evidence="7" key="1">
    <citation type="submission" date="2019-04" db="EMBL/GenBank/DDBJ databases">
        <authorList>
            <consortium name="Science for Life Laboratories"/>
        </authorList>
    </citation>
    <scope>NUCLEOTIDE SEQUENCE</scope>
    <source>
        <strain evidence="7">MBLW1</strain>
    </source>
</reference>
<dbReference type="PANTHER" id="PTHR11638">
    <property type="entry name" value="ATP-DEPENDENT CLP PROTEASE"/>
    <property type="match status" value="1"/>
</dbReference>
<dbReference type="EMBL" id="LR593887">
    <property type="protein sequence ID" value="VTR96626.1"/>
    <property type="molecule type" value="Genomic_DNA"/>
</dbReference>
<keyword evidence="3" id="KW-0143">Chaperone</keyword>
<dbReference type="InterPro" id="IPR050130">
    <property type="entry name" value="ClpA_ClpB"/>
</dbReference>
<feature type="domain" description="AAA+ ATPase" evidence="5">
    <location>
        <begin position="240"/>
        <end position="370"/>
    </location>
</feature>
<proteinExistence type="predicted"/>
<feature type="domain" description="AAA+ ATPase" evidence="5">
    <location>
        <begin position="534"/>
        <end position="692"/>
    </location>
</feature>
<dbReference type="Gene3D" id="3.40.50.300">
    <property type="entry name" value="P-loop containing nucleotide triphosphate hydrolases"/>
    <property type="match status" value="2"/>
</dbReference>
<evidence type="ECO:0000259" key="5">
    <source>
        <dbReference type="SMART" id="SM00382"/>
    </source>
</evidence>
<dbReference type="EMBL" id="LR586016">
    <property type="protein sequence ID" value="VIP00604.1"/>
    <property type="molecule type" value="Genomic_DNA"/>
</dbReference>
<keyword evidence="2" id="KW-0067">ATP-binding</keyword>
<evidence type="ECO:0000259" key="6">
    <source>
        <dbReference type="SMART" id="SM01086"/>
    </source>
</evidence>
<evidence type="ECO:0000313" key="8">
    <source>
        <dbReference type="Proteomes" id="UP000464378"/>
    </source>
</evidence>
<evidence type="ECO:0000256" key="4">
    <source>
        <dbReference type="SAM" id="MobiDB-lite"/>
    </source>
</evidence>
<dbReference type="GO" id="GO:0016887">
    <property type="term" value="F:ATP hydrolysis activity"/>
    <property type="evidence" value="ECO:0007669"/>
    <property type="project" value="InterPro"/>
</dbReference>
<feature type="region of interest" description="Disordered" evidence="4">
    <location>
        <begin position="907"/>
        <end position="944"/>
    </location>
</feature>
<dbReference type="Pfam" id="PF10431">
    <property type="entry name" value="ClpB_D2-small"/>
    <property type="match status" value="1"/>
</dbReference>
<dbReference type="KEGG" id="tim:GMBLW1_33560"/>
<dbReference type="Proteomes" id="UP000464378">
    <property type="component" value="Chromosome"/>
</dbReference>